<name>Q5LBD4_BACFN</name>
<dbReference type="HOGENOM" id="CLU_2505810_0_0_10"/>
<gene>
    <name evidence="1" type="ORF">BF9343_2805</name>
</gene>
<dbReference type="Proteomes" id="UP000006731">
    <property type="component" value="Chromosome"/>
</dbReference>
<protein>
    <submittedName>
        <fullName evidence="1">Uncharacterized protein</fullName>
    </submittedName>
</protein>
<reference evidence="1 2" key="1">
    <citation type="journal article" date="2005" name="Science">
        <title>Extensive DNA inversions in the B. fragilis genome control variable gene expression.</title>
        <authorList>
            <person name="Cerdeno-Tarraga A.M."/>
            <person name="Patrick S."/>
            <person name="Crosmann L."/>
            <person name="Blakely G."/>
            <person name="Abratt V."/>
            <person name="Lennard N."/>
            <person name="Duerden B."/>
            <person name="Poxton I."/>
            <person name="Harris B."/>
            <person name="Quail M.A."/>
            <person name="Barron A."/>
            <person name="Clarck L."/>
            <person name="Corton C."/>
            <person name="Doggett J."/>
            <person name="Holden M.T.G."/>
            <person name="Larke N."/>
            <person name="Line A."/>
            <person name="Lord A."/>
            <person name="Norbertczak H."/>
            <person name="Ormond D."/>
            <person name="Price C."/>
            <person name="Rabbinowitsch E."/>
            <person name="Woodward J."/>
            <person name="Barrel B.G."/>
            <person name="Parkhill J."/>
        </authorList>
    </citation>
    <scope>NUCLEOTIDE SEQUENCE [LARGE SCALE GENOMIC DNA]</scope>
    <source>
        <strain evidence="2">ATCC 25285 / DSM 2151 / CCUG 4856 / JCM 11019 / LMG 10263 / NCTC 9343 / Onslow / VPI 2553 / EN-2</strain>
    </source>
</reference>
<evidence type="ECO:0000313" key="1">
    <source>
        <dbReference type="EMBL" id="CAH08586.1"/>
    </source>
</evidence>
<keyword evidence="2" id="KW-1185">Reference proteome</keyword>
<dbReference type="AlphaFoldDB" id="Q5LBD4"/>
<sequence length="85" mass="10015">MVTFKILYLYLSCLRHIIFSFKFEFIRTFDLLTIKLNVMNTFAVSFLVRPSKSTKAFFIAFKTDTTVTKANHLSRNKKITFAQHI</sequence>
<proteinExistence type="predicted"/>
<accession>Q5LBD4</accession>
<evidence type="ECO:0000313" key="2">
    <source>
        <dbReference type="Proteomes" id="UP000006731"/>
    </source>
</evidence>
<organism evidence="1 2">
    <name type="scientific">Bacteroides fragilis (strain ATCC 25285 / DSM 2151 / CCUG 4856 / JCM 11019 / LMG 10263 / NCTC 9343 / Onslow / VPI 2553 / EN-2)</name>
    <dbReference type="NCBI Taxonomy" id="272559"/>
    <lineage>
        <taxon>Bacteria</taxon>
        <taxon>Pseudomonadati</taxon>
        <taxon>Bacteroidota</taxon>
        <taxon>Bacteroidia</taxon>
        <taxon>Bacteroidales</taxon>
        <taxon>Bacteroidaceae</taxon>
        <taxon>Bacteroides</taxon>
    </lineage>
</organism>
<dbReference type="KEGG" id="bfs:BF9343_2805"/>
<dbReference type="PaxDb" id="272559-BF9343_2805"/>
<dbReference type="EMBL" id="CR626927">
    <property type="protein sequence ID" value="CAH08586.1"/>
    <property type="molecule type" value="Genomic_DNA"/>
</dbReference>